<dbReference type="EMBL" id="CM042035">
    <property type="protein sequence ID" value="KAI3756568.1"/>
    <property type="molecule type" value="Genomic_DNA"/>
</dbReference>
<reference evidence="1 2" key="2">
    <citation type="journal article" date="2022" name="Mol. Ecol. Resour.">
        <title>The genomes of chicory, endive, great burdock and yacon provide insights into Asteraceae paleo-polyploidization history and plant inulin production.</title>
        <authorList>
            <person name="Fan W."/>
            <person name="Wang S."/>
            <person name="Wang H."/>
            <person name="Wang A."/>
            <person name="Jiang F."/>
            <person name="Liu H."/>
            <person name="Zhao H."/>
            <person name="Xu D."/>
            <person name="Zhang Y."/>
        </authorList>
    </citation>
    <scope>NUCLEOTIDE SEQUENCE [LARGE SCALE GENOMIC DNA]</scope>
    <source>
        <strain evidence="2">cv. Yunnan</strain>
        <tissue evidence="1">Leaves</tissue>
    </source>
</reference>
<reference evidence="2" key="1">
    <citation type="journal article" date="2022" name="Mol. Ecol. Resour.">
        <title>The genomes of chicory, endive, great burdock and yacon provide insights into Asteraceae palaeo-polyploidization history and plant inulin production.</title>
        <authorList>
            <person name="Fan W."/>
            <person name="Wang S."/>
            <person name="Wang H."/>
            <person name="Wang A."/>
            <person name="Jiang F."/>
            <person name="Liu H."/>
            <person name="Zhao H."/>
            <person name="Xu D."/>
            <person name="Zhang Y."/>
        </authorList>
    </citation>
    <scope>NUCLEOTIDE SEQUENCE [LARGE SCALE GENOMIC DNA]</scope>
    <source>
        <strain evidence="2">cv. Yunnan</strain>
    </source>
</reference>
<dbReference type="Proteomes" id="UP001056120">
    <property type="component" value="Linkage Group LG18"/>
</dbReference>
<sequence length="72" mass="8269">MLYQEFHQARVIAPTDFTLKLFTFIDFSVLANEGLMNVKIEEGDSDPEMVELLFFMVDLEADCRNVMMASEA</sequence>
<keyword evidence="2" id="KW-1185">Reference proteome</keyword>
<evidence type="ECO:0000313" key="1">
    <source>
        <dbReference type="EMBL" id="KAI3756568.1"/>
    </source>
</evidence>
<name>A0ACB9EDB1_9ASTR</name>
<accession>A0ACB9EDB1</accession>
<proteinExistence type="predicted"/>
<protein>
    <submittedName>
        <fullName evidence="1">Uncharacterized protein</fullName>
    </submittedName>
</protein>
<gene>
    <name evidence="1" type="ORF">L1987_56389</name>
</gene>
<evidence type="ECO:0000313" key="2">
    <source>
        <dbReference type="Proteomes" id="UP001056120"/>
    </source>
</evidence>
<comment type="caution">
    <text evidence="1">The sequence shown here is derived from an EMBL/GenBank/DDBJ whole genome shotgun (WGS) entry which is preliminary data.</text>
</comment>
<organism evidence="1 2">
    <name type="scientific">Smallanthus sonchifolius</name>
    <dbReference type="NCBI Taxonomy" id="185202"/>
    <lineage>
        <taxon>Eukaryota</taxon>
        <taxon>Viridiplantae</taxon>
        <taxon>Streptophyta</taxon>
        <taxon>Embryophyta</taxon>
        <taxon>Tracheophyta</taxon>
        <taxon>Spermatophyta</taxon>
        <taxon>Magnoliopsida</taxon>
        <taxon>eudicotyledons</taxon>
        <taxon>Gunneridae</taxon>
        <taxon>Pentapetalae</taxon>
        <taxon>asterids</taxon>
        <taxon>campanulids</taxon>
        <taxon>Asterales</taxon>
        <taxon>Asteraceae</taxon>
        <taxon>Asteroideae</taxon>
        <taxon>Heliantheae alliance</taxon>
        <taxon>Millerieae</taxon>
        <taxon>Smallanthus</taxon>
    </lineage>
</organism>